<protein>
    <submittedName>
        <fullName evidence="1">Uncharacterized protein</fullName>
    </submittedName>
</protein>
<name>A0AAW6U8T2_9MOLU</name>
<proteinExistence type="predicted"/>
<organism evidence="1 2">
    <name type="scientific">Peloplasma aerotolerans</name>
    <dbReference type="NCBI Taxonomy" id="3044389"/>
    <lineage>
        <taxon>Bacteria</taxon>
        <taxon>Bacillati</taxon>
        <taxon>Mycoplasmatota</taxon>
        <taxon>Mollicutes</taxon>
        <taxon>Acholeplasmatales</taxon>
        <taxon>Acholeplasmataceae</taxon>
        <taxon>Peloplasma</taxon>
    </lineage>
</organism>
<evidence type="ECO:0000313" key="2">
    <source>
        <dbReference type="Proteomes" id="UP001431532"/>
    </source>
</evidence>
<comment type="caution">
    <text evidence="1">The sequence shown here is derived from an EMBL/GenBank/DDBJ whole genome shotgun (WGS) entry which is preliminary data.</text>
</comment>
<dbReference type="Proteomes" id="UP001431532">
    <property type="component" value="Unassembled WGS sequence"/>
</dbReference>
<dbReference type="EMBL" id="JASCXW010000005">
    <property type="protein sequence ID" value="MDI6452456.1"/>
    <property type="molecule type" value="Genomic_DNA"/>
</dbReference>
<sequence length="314" mass="33492">MSKVTRKLLLSVLSVVLTVVALGTTTFAWFTITNIASVQPFEAQVLADAGIEIALGDLGDGVNPSTLNWVTTLTTEDIMAYIGELGTFRFDHVTTSDGIEFWTLGSGSLSRVYSGFLEIPLHFRSNNATGINWTSVSLTSGLTPWIADVAFTSAQGDAVQSGQSISVDAASAMRIAIQGTVNEDPNHVVGYEKAGSTTNVYLGTGGDLRGDEIGEPESGIYYGANGAMNYFYRKNNELPAGIDAVATLATLTEIGAEKVLDMESGQALTAGNEYYGKVTLRIWLEGWDADAYNAILNRVVTVALSFQGDVEDQE</sequence>
<gene>
    <name evidence="1" type="ORF">QJ521_02660</name>
</gene>
<reference evidence="1" key="1">
    <citation type="submission" date="2023-05" db="EMBL/GenBank/DDBJ databases">
        <title>Mariniplasma microaerophilum sp. nov., a novel anaerobic mollicute isolated from terrestrial mud volcano, Taman Peninsula, Russia.</title>
        <authorList>
            <person name="Khomyakova M.A."/>
            <person name="Merkel A.Y."/>
            <person name="Slobodkin A.I."/>
        </authorList>
    </citation>
    <scope>NUCLEOTIDE SEQUENCE</scope>
    <source>
        <strain evidence="1">M4Ah</strain>
    </source>
</reference>
<keyword evidence="2" id="KW-1185">Reference proteome</keyword>
<dbReference type="RefSeq" id="WP_282838871.1">
    <property type="nucleotide sequence ID" value="NZ_JASCXW010000005.1"/>
</dbReference>
<evidence type="ECO:0000313" key="1">
    <source>
        <dbReference type="EMBL" id="MDI6452456.1"/>
    </source>
</evidence>
<dbReference type="AlphaFoldDB" id="A0AAW6U8T2"/>
<accession>A0AAW6U8T2</accession>